<feature type="transmembrane region" description="Helical" evidence="1">
    <location>
        <begin position="185"/>
        <end position="215"/>
    </location>
</feature>
<keyword evidence="1" id="KW-1133">Transmembrane helix</keyword>
<feature type="transmembrane region" description="Helical" evidence="1">
    <location>
        <begin position="63"/>
        <end position="81"/>
    </location>
</feature>
<keyword evidence="1" id="KW-0472">Membrane</keyword>
<feature type="transmembrane region" description="Helical" evidence="1">
    <location>
        <begin position="227"/>
        <end position="248"/>
    </location>
</feature>
<dbReference type="RefSeq" id="WP_205602052.1">
    <property type="nucleotide sequence ID" value="NZ_JAUFQS010000003.1"/>
</dbReference>
<keyword evidence="1" id="KW-0812">Transmembrane</keyword>
<proteinExistence type="predicted"/>
<feature type="transmembrane region" description="Helical" evidence="1">
    <location>
        <begin position="116"/>
        <end position="134"/>
    </location>
</feature>
<dbReference type="Proteomes" id="UP001236663">
    <property type="component" value="Unassembled WGS sequence"/>
</dbReference>
<evidence type="ECO:0000256" key="1">
    <source>
        <dbReference type="SAM" id="Phobius"/>
    </source>
</evidence>
<evidence type="ECO:0000313" key="3">
    <source>
        <dbReference type="Proteomes" id="UP001236663"/>
    </source>
</evidence>
<feature type="transmembrane region" description="Helical" evidence="1">
    <location>
        <begin position="356"/>
        <end position="386"/>
    </location>
</feature>
<keyword evidence="3" id="KW-1185">Reference proteome</keyword>
<gene>
    <name evidence="2" type="ORF">QWZ15_01825</name>
</gene>
<feature type="transmembrane region" description="Helical" evidence="1">
    <location>
        <begin position="7"/>
        <end position="26"/>
    </location>
</feature>
<sequence>MKEKLLIVYIFLLVIISLNFFDATFINQKIVNYLGFFVVMGTVLVSSIYMFDRKAGFVIPVQMISLSIIFSMVMALFSWGQGFKDSLLETSQYMLWPLFFLLLHLKIPIRTLEKIILAYGVLYVLLYFFQYANAHTVLFGKPISGEEFSEQRGAIRIIFPGAGIFILSIFIAITKITQNDRYKWLYIGLAILGLIIPVMQVTRQFIAGVFLIYFYHFFKSQSLLKKSLILGAFAGGMLVLVNSDIPMIKGVIEVQQRDIKLGKDYIRVQAGEYFLTDFSPNILSQIFGNGAPNWGISSYGKFMERLSNTHEYFLSDVGIIAVYAMFGVFAIAGFGLMWYKSFVLTVPKKHQYVKYYLWYLLFTSLTWYSVYHYHYVIATIFALYIYHRSSMEQKKWDIVKHLLKTTSDTTGRTMTSAPVNDEKLINQ</sequence>
<reference evidence="3" key="1">
    <citation type="journal article" date="2019" name="Int. J. Syst. Evol. Microbiol.">
        <title>The Global Catalogue of Microorganisms (GCM) 10K type strain sequencing project: providing services to taxonomists for standard genome sequencing and annotation.</title>
        <authorList>
            <consortium name="The Broad Institute Genomics Platform"/>
            <consortium name="The Broad Institute Genome Sequencing Center for Infectious Disease"/>
            <person name="Wu L."/>
            <person name="Ma J."/>
        </authorList>
    </citation>
    <scope>NUCLEOTIDE SEQUENCE [LARGE SCALE GENOMIC DNA]</scope>
    <source>
        <strain evidence="3">CECT 7706</strain>
    </source>
</reference>
<organism evidence="2 3">
    <name type="scientific">Cyclobacterium jeungdonense</name>
    <dbReference type="NCBI Taxonomy" id="708087"/>
    <lineage>
        <taxon>Bacteria</taxon>
        <taxon>Pseudomonadati</taxon>
        <taxon>Bacteroidota</taxon>
        <taxon>Cytophagia</taxon>
        <taxon>Cytophagales</taxon>
        <taxon>Cyclobacteriaceae</taxon>
        <taxon>Cyclobacterium</taxon>
    </lineage>
</organism>
<dbReference type="EMBL" id="JAUFQS010000003">
    <property type="protein sequence ID" value="MDN3686554.1"/>
    <property type="molecule type" value="Genomic_DNA"/>
</dbReference>
<feature type="transmembrane region" description="Helical" evidence="1">
    <location>
        <begin position="312"/>
        <end position="336"/>
    </location>
</feature>
<feature type="transmembrane region" description="Helical" evidence="1">
    <location>
        <begin position="32"/>
        <end position="51"/>
    </location>
</feature>
<accession>A0ABT8C178</accession>
<feature type="transmembrane region" description="Helical" evidence="1">
    <location>
        <begin position="93"/>
        <end position="109"/>
    </location>
</feature>
<comment type="caution">
    <text evidence="2">The sequence shown here is derived from an EMBL/GenBank/DDBJ whole genome shotgun (WGS) entry which is preliminary data.</text>
</comment>
<protein>
    <submittedName>
        <fullName evidence="2">Uncharacterized protein</fullName>
    </submittedName>
</protein>
<feature type="transmembrane region" description="Helical" evidence="1">
    <location>
        <begin position="154"/>
        <end position="173"/>
    </location>
</feature>
<evidence type="ECO:0000313" key="2">
    <source>
        <dbReference type="EMBL" id="MDN3686554.1"/>
    </source>
</evidence>
<name>A0ABT8C178_9BACT</name>